<keyword evidence="2" id="KW-1185">Reference proteome</keyword>
<evidence type="ECO:0000313" key="1">
    <source>
        <dbReference type="EMBL" id="CAG8472250.1"/>
    </source>
</evidence>
<evidence type="ECO:0000313" key="2">
    <source>
        <dbReference type="Proteomes" id="UP000789570"/>
    </source>
</evidence>
<dbReference type="Proteomes" id="UP000789570">
    <property type="component" value="Unassembled WGS sequence"/>
</dbReference>
<sequence>MAGSKEEIAALNFNDDTTSIYFSNSPLHCETHSILTNDIYEDSINRDDVSLELIPINFLYEYKEYESSSKFNFFSLQSHKDLFQKMIESIVDN</sequence>
<dbReference type="EMBL" id="CAJVPQ010000336">
    <property type="protein sequence ID" value="CAG8472250.1"/>
    <property type="molecule type" value="Genomic_DNA"/>
</dbReference>
<name>A0A9N8VZX1_9GLOM</name>
<organism evidence="1 2">
    <name type="scientific">Funneliformis caledonium</name>
    <dbReference type="NCBI Taxonomy" id="1117310"/>
    <lineage>
        <taxon>Eukaryota</taxon>
        <taxon>Fungi</taxon>
        <taxon>Fungi incertae sedis</taxon>
        <taxon>Mucoromycota</taxon>
        <taxon>Glomeromycotina</taxon>
        <taxon>Glomeromycetes</taxon>
        <taxon>Glomerales</taxon>
        <taxon>Glomeraceae</taxon>
        <taxon>Funneliformis</taxon>
    </lineage>
</organism>
<accession>A0A9N8VZX1</accession>
<proteinExistence type="predicted"/>
<protein>
    <submittedName>
        <fullName evidence="1">10296_t:CDS:1</fullName>
    </submittedName>
</protein>
<gene>
    <name evidence="1" type="ORF">FCALED_LOCUS2282</name>
</gene>
<comment type="caution">
    <text evidence="1">The sequence shown here is derived from an EMBL/GenBank/DDBJ whole genome shotgun (WGS) entry which is preliminary data.</text>
</comment>
<reference evidence="1" key="1">
    <citation type="submission" date="2021-06" db="EMBL/GenBank/DDBJ databases">
        <authorList>
            <person name="Kallberg Y."/>
            <person name="Tangrot J."/>
            <person name="Rosling A."/>
        </authorList>
    </citation>
    <scope>NUCLEOTIDE SEQUENCE</scope>
    <source>
        <strain evidence="1">UK204</strain>
    </source>
</reference>
<dbReference type="AlphaFoldDB" id="A0A9N8VZX1"/>